<protein>
    <recommendedName>
        <fullName evidence="5">Signal peptidase I</fullName>
        <ecNumber evidence="5">3.4.21.89</ecNumber>
    </recommendedName>
</protein>
<dbReference type="GO" id="GO:0009003">
    <property type="term" value="F:signal peptidase activity"/>
    <property type="evidence" value="ECO:0007669"/>
    <property type="project" value="UniProtKB-EC"/>
</dbReference>
<dbReference type="GO" id="GO:0006465">
    <property type="term" value="P:signal peptide processing"/>
    <property type="evidence" value="ECO:0007669"/>
    <property type="project" value="UniProtKB-UniRule"/>
</dbReference>
<comment type="subcellular location">
    <subcellularLocation>
        <location evidence="1">Membrane</location>
    </subcellularLocation>
</comment>
<accession>A0A505DAW1</accession>
<comment type="caution">
    <text evidence="6">The sequence shown here is derived from an EMBL/GenBank/DDBJ whole genome shotgun (WGS) entry which is preliminary data.</text>
</comment>
<dbReference type="InterPro" id="IPR001733">
    <property type="entry name" value="Peptidase_S26B"/>
</dbReference>
<gene>
    <name evidence="6" type="ORF">FGD71_041335</name>
</gene>
<evidence type="ECO:0000256" key="2">
    <source>
        <dbReference type="ARBA" id="ARBA00022692"/>
    </source>
</evidence>
<evidence type="ECO:0000313" key="7">
    <source>
        <dbReference type="Proteomes" id="UP000317378"/>
    </source>
</evidence>
<dbReference type="EMBL" id="VCHX02000328">
    <property type="protein sequence ID" value="TPQ16526.1"/>
    <property type="molecule type" value="Genomic_DNA"/>
</dbReference>
<sequence>MSSRSWLLLLTVIGARIGLSMAAGLLIWAHAPALLPGWDATVVLGDSMRPQVAPGDVVVYQPLRGRAPKSDQVVVVTDPARPTRLLIHRVAKVLRNGHLITAGDNNPAVDSTPVPPSSVQGLARLRVPMVALPVAHWREGNYVFATGVLLAVAGMSRLAGRRTSSATAAV</sequence>
<dbReference type="GO" id="GO:0016020">
    <property type="term" value="C:membrane"/>
    <property type="evidence" value="ECO:0007669"/>
    <property type="project" value="UniProtKB-SubCell"/>
</dbReference>
<dbReference type="Gene3D" id="2.10.109.10">
    <property type="entry name" value="Umud Fragment, subunit A"/>
    <property type="match status" value="1"/>
</dbReference>
<dbReference type="GO" id="GO:0004252">
    <property type="term" value="F:serine-type endopeptidase activity"/>
    <property type="evidence" value="ECO:0007669"/>
    <property type="project" value="UniProtKB-UniRule"/>
</dbReference>
<evidence type="ECO:0000256" key="1">
    <source>
        <dbReference type="ARBA" id="ARBA00004370"/>
    </source>
</evidence>
<keyword evidence="3" id="KW-1133">Transmembrane helix</keyword>
<keyword evidence="6" id="KW-0378">Hydrolase</keyword>
<dbReference type="InterPro" id="IPR019533">
    <property type="entry name" value="Peptidase_S26"/>
</dbReference>
<reference evidence="6 7" key="1">
    <citation type="submission" date="2019-06" db="EMBL/GenBank/DDBJ databases">
        <title>Streptomyces sporangiiformans sp. nov., a novel actinomycete isolated from soil in Mount Song.</title>
        <authorList>
            <person name="Han L."/>
        </authorList>
    </citation>
    <scope>NUCLEOTIDE SEQUENCE [LARGE SCALE GENOMIC DNA]</scope>
    <source>
        <strain evidence="6 7">NEAU-SSA 1</strain>
    </source>
</reference>
<evidence type="ECO:0000256" key="5">
    <source>
        <dbReference type="NCBIfam" id="TIGR02228"/>
    </source>
</evidence>
<name>A0A505DAW1_9ACTN</name>
<organism evidence="6 7">
    <name type="scientific">Streptomyces sporangiiformans</name>
    <dbReference type="NCBI Taxonomy" id="2315329"/>
    <lineage>
        <taxon>Bacteria</taxon>
        <taxon>Bacillati</taxon>
        <taxon>Actinomycetota</taxon>
        <taxon>Actinomycetes</taxon>
        <taxon>Kitasatosporales</taxon>
        <taxon>Streptomycetaceae</taxon>
        <taxon>Streptomyces</taxon>
    </lineage>
</organism>
<dbReference type="Proteomes" id="UP000317378">
    <property type="component" value="Unassembled WGS sequence"/>
</dbReference>
<dbReference type="AlphaFoldDB" id="A0A505DAW1"/>
<dbReference type="InterPro" id="IPR036286">
    <property type="entry name" value="LexA/Signal_pep-like_sf"/>
</dbReference>
<evidence type="ECO:0000256" key="4">
    <source>
        <dbReference type="ARBA" id="ARBA00023136"/>
    </source>
</evidence>
<dbReference type="OrthoDB" id="5241786at2"/>
<proteinExistence type="predicted"/>
<dbReference type="CDD" id="cd06530">
    <property type="entry name" value="S26_SPase_I"/>
    <property type="match status" value="1"/>
</dbReference>
<keyword evidence="7" id="KW-1185">Reference proteome</keyword>
<dbReference type="EC" id="3.4.21.89" evidence="5"/>
<dbReference type="RefSeq" id="WP_119105719.1">
    <property type="nucleotide sequence ID" value="NZ_QXMJ01000328.1"/>
</dbReference>
<evidence type="ECO:0000256" key="3">
    <source>
        <dbReference type="ARBA" id="ARBA00022989"/>
    </source>
</evidence>
<dbReference type="NCBIfam" id="TIGR02228">
    <property type="entry name" value="sigpep_I_arch"/>
    <property type="match status" value="1"/>
</dbReference>
<evidence type="ECO:0000313" key="6">
    <source>
        <dbReference type="EMBL" id="TPQ16526.1"/>
    </source>
</evidence>
<keyword evidence="2" id="KW-0812">Transmembrane</keyword>
<keyword evidence="4" id="KW-0472">Membrane</keyword>
<dbReference type="SUPFAM" id="SSF51306">
    <property type="entry name" value="LexA/Signal peptidase"/>
    <property type="match status" value="1"/>
</dbReference>